<reference evidence="1" key="1">
    <citation type="submission" date="2024-04" db="EMBL/GenBank/DDBJ databases">
        <authorList>
            <consortium name="Molecular Ecology Group"/>
        </authorList>
    </citation>
    <scope>NUCLEOTIDE SEQUENCE</scope>
</reference>
<evidence type="ECO:0000313" key="1">
    <source>
        <dbReference type="EMBL" id="CAL1678026.1"/>
    </source>
</evidence>
<evidence type="ECO:0000313" key="2">
    <source>
        <dbReference type="Proteomes" id="UP001497644"/>
    </source>
</evidence>
<keyword evidence="2" id="KW-1185">Reference proteome</keyword>
<dbReference type="AlphaFoldDB" id="A0AAV2NF55"/>
<protein>
    <submittedName>
        <fullName evidence="1">Uncharacterized protein</fullName>
    </submittedName>
</protein>
<proteinExistence type="predicted"/>
<organism evidence="1 2">
    <name type="scientific">Lasius platythorax</name>
    <dbReference type="NCBI Taxonomy" id="488582"/>
    <lineage>
        <taxon>Eukaryota</taxon>
        <taxon>Metazoa</taxon>
        <taxon>Ecdysozoa</taxon>
        <taxon>Arthropoda</taxon>
        <taxon>Hexapoda</taxon>
        <taxon>Insecta</taxon>
        <taxon>Pterygota</taxon>
        <taxon>Neoptera</taxon>
        <taxon>Endopterygota</taxon>
        <taxon>Hymenoptera</taxon>
        <taxon>Apocrita</taxon>
        <taxon>Aculeata</taxon>
        <taxon>Formicoidea</taxon>
        <taxon>Formicidae</taxon>
        <taxon>Formicinae</taxon>
        <taxon>Lasius</taxon>
        <taxon>Lasius</taxon>
    </lineage>
</organism>
<dbReference type="Proteomes" id="UP001497644">
    <property type="component" value="Chromosome 13"/>
</dbReference>
<sequence length="112" mass="12595">MCSTSYNDLNWDMCPGDDGGTRERLSVWLTIRESDPCRGGKQLLVGGGEVPGKEKKRGYHLVPSLCLPENRCLPVYLPGHSFVRCPRHVPIPRAMAAFDTQLYSAQYTTRRL</sequence>
<dbReference type="EMBL" id="OZ034836">
    <property type="protein sequence ID" value="CAL1678026.1"/>
    <property type="molecule type" value="Genomic_DNA"/>
</dbReference>
<gene>
    <name evidence="1" type="ORF">LPLAT_LOCUS3944</name>
</gene>
<accession>A0AAV2NF55</accession>
<name>A0AAV2NF55_9HYME</name>